<evidence type="ECO:0000313" key="1">
    <source>
        <dbReference type="EMBL" id="CAB4046616.1"/>
    </source>
</evidence>
<name>A0A6J5JYV8_9BURK</name>
<dbReference type="AlphaFoldDB" id="A0A6J5JYV8"/>
<protein>
    <submittedName>
        <fullName evidence="1">Uncharacterized protein</fullName>
    </submittedName>
</protein>
<accession>A0A6J5JYV8</accession>
<dbReference type="EMBL" id="CADILN010000001">
    <property type="protein sequence ID" value="CAB4046616.1"/>
    <property type="molecule type" value="Genomic_DNA"/>
</dbReference>
<reference evidence="1 2" key="1">
    <citation type="submission" date="2020-04" db="EMBL/GenBank/DDBJ databases">
        <authorList>
            <person name="De Canck E."/>
        </authorList>
    </citation>
    <scope>NUCLEOTIDE SEQUENCE [LARGE SCALE GENOMIC DNA]</scope>
    <source>
        <strain evidence="1 2">LMG 9964</strain>
    </source>
</reference>
<dbReference type="Proteomes" id="UP000494102">
    <property type="component" value="Unassembled WGS sequence"/>
</dbReference>
<organism evidence="1 2">
    <name type="scientific">Paraburkholderia phenoliruptrix</name>
    <dbReference type="NCBI Taxonomy" id="252970"/>
    <lineage>
        <taxon>Bacteria</taxon>
        <taxon>Pseudomonadati</taxon>
        <taxon>Pseudomonadota</taxon>
        <taxon>Betaproteobacteria</taxon>
        <taxon>Burkholderiales</taxon>
        <taxon>Burkholderiaceae</taxon>
        <taxon>Paraburkholderia</taxon>
    </lineage>
</organism>
<sequence length="68" mass="7645">MRAANYRTHTVNLCAIEDTGDHARQFTVTNDIENVLHALRAAGQLHQNHPYQRVIYKDSDGRRDAAGA</sequence>
<proteinExistence type="predicted"/>
<evidence type="ECO:0000313" key="2">
    <source>
        <dbReference type="Proteomes" id="UP000494102"/>
    </source>
</evidence>
<gene>
    <name evidence="1" type="ORF">LMG9964_00247</name>
</gene>